<protein>
    <submittedName>
        <fullName evidence="3">Ankyrin repeat and LEM domain containing 2</fullName>
    </submittedName>
</protein>
<dbReference type="Ensembl" id="ENSNBRT00000002631.1">
    <property type="protein sequence ID" value="ENSNBRP00000002538.1"/>
    <property type="gene ID" value="ENSNBRG00000001971.1"/>
</dbReference>
<dbReference type="FunFam" id="1.10.720.40:FF:000001">
    <property type="entry name" value="LEM domain containing 2, isoform CRA_a"/>
    <property type="match status" value="1"/>
</dbReference>
<sequence>MEAALSRLRGLSADELSEEFARANVKCGPITPTTRATYERKLARILAGPESSTTETDSSSSAGALNIVVDHAKSLSCATSAVVPTTSGASSSSSKAANEELDFGYGVGLNPPEEEEISENTNSNSSAEGTNLQSKVETPSKPAQVSPTLYYGVCPLWEDVLARNEGCRYNVMHVAAKENQAGIAQLLLDTLENPEFMRLMYPDDQEVMLQKRIRYIVDLYLNTPDKAGFETPLHFACKFGCPDVVNVLCSHPDIDKNRENKDGQTPRDDLAHEMGHPWAEYWDFLDSFVDLSSGEGLRKLDDYLSKKDFSSRTHEGAGENETSNRFKTPSPKPKKFCNSISVGAFLDEGDDISLEEMKNRQNAALTSITSCAASKDVLKGAVGGREFHIALRHHGADLIETAAEQDLLCCCNDGLLSPGVVCKNGVCSSSRDRTHNGDKVSPRTSPSSSCMLSPISNLMVEFERMSLQEPPDSPTSCRERRSSGGNRHREARDYNSSSATDLSSGLNLLSLSHSGQDGETVDGPGWRTEGVGQEERHSSGSSEEYFEAEESLEMLGRTRGSVSGLRNFCARSKSWDHGGRDLSSSGSSGSSYKSLENSHEFLPRTPPHVRRGLFIDDSPTKLDRAVLSAIEGADIDPQKYPSIHKWKSTVKSYSASDMQWPSPAVVKPRLRMQHQTPGSPISGLMSPTGRFSPARHAASPDFSPSRYSPANISYIQRLKHLNEPSV</sequence>
<evidence type="ECO:0000313" key="3">
    <source>
        <dbReference type="Ensembl" id="ENSNBRP00000002538.1"/>
    </source>
</evidence>
<evidence type="ECO:0000259" key="2">
    <source>
        <dbReference type="PROSITE" id="PS50954"/>
    </source>
</evidence>
<feature type="region of interest" description="Disordered" evidence="1">
    <location>
        <begin position="466"/>
        <end position="546"/>
    </location>
</feature>
<dbReference type="InterPro" id="IPR036770">
    <property type="entry name" value="Ankyrin_rpt-contain_sf"/>
</dbReference>
<dbReference type="SUPFAM" id="SSF63451">
    <property type="entry name" value="LEM domain"/>
    <property type="match status" value="1"/>
</dbReference>
<feature type="compositionally biased region" description="Polar residues" evidence="1">
    <location>
        <begin position="129"/>
        <end position="145"/>
    </location>
</feature>
<name>A0A3Q4G8C0_NEOBR</name>
<dbReference type="PROSITE" id="PS50954">
    <property type="entry name" value="LEM"/>
    <property type="match status" value="1"/>
</dbReference>
<feature type="region of interest" description="Disordered" evidence="1">
    <location>
        <begin position="310"/>
        <end position="332"/>
    </location>
</feature>
<dbReference type="AlphaFoldDB" id="A0A3Q4G8C0"/>
<feature type="region of interest" description="Disordered" evidence="1">
    <location>
        <begin position="677"/>
        <end position="707"/>
    </location>
</feature>
<evidence type="ECO:0000256" key="1">
    <source>
        <dbReference type="SAM" id="MobiDB-lite"/>
    </source>
</evidence>
<dbReference type="SMART" id="SM00540">
    <property type="entry name" value="LEM"/>
    <property type="match status" value="1"/>
</dbReference>
<dbReference type="Pfam" id="PF13857">
    <property type="entry name" value="Ank_5"/>
    <property type="match status" value="1"/>
</dbReference>
<dbReference type="InterPro" id="IPR011015">
    <property type="entry name" value="LEM/LEM-like_dom_sf"/>
</dbReference>
<dbReference type="SMART" id="SM00248">
    <property type="entry name" value="ANK"/>
    <property type="match status" value="2"/>
</dbReference>
<proteinExistence type="predicted"/>
<keyword evidence="4" id="KW-1185">Reference proteome</keyword>
<dbReference type="GO" id="GO:0051721">
    <property type="term" value="F:protein phosphatase 2A binding"/>
    <property type="evidence" value="ECO:0007669"/>
    <property type="project" value="TreeGrafter"/>
</dbReference>
<reference evidence="3" key="2">
    <citation type="submission" date="2025-09" db="UniProtKB">
        <authorList>
            <consortium name="Ensembl"/>
        </authorList>
    </citation>
    <scope>IDENTIFICATION</scope>
</reference>
<dbReference type="GeneTree" id="ENSGT00390000016767"/>
<evidence type="ECO:0000313" key="4">
    <source>
        <dbReference type="Proteomes" id="UP000261580"/>
    </source>
</evidence>
<dbReference type="Pfam" id="PF03020">
    <property type="entry name" value="LEM"/>
    <property type="match status" value="1"/>
</dbReference>
<dbReference type="Gene3D" id="1.10.720.40">
    <property type="match status" value="1"/>
</dbReference>
<feature type="region of interest" description="Disordered" evidence="1">
    <location>
        <begin position="103"/>
        <end position="145"/>
    </location>
</feature>
<dbReference type="PANTHER" id="PTHR12349">
    <property type="entry name" value="ANKYRIN REPEAT AND LEM DOMAIN-CONTAINING PROTEIN 2"/>
    <property type="match status" value="1"/>
</dbReference>
<feature type="domain" description="LEM" evidence="2">
    <location>
        <begin position="5"/>
        <end position="49"/>
    </location>
</feature>
<accession>A0A3Q4G8C0</accession>
<dbReference type="Proteomes" id="UP000261580">
    <property type="component" value="Unassembled WGS sequence"/>
</dbReference>
<dbReference type="Bgee" id="ENSNBRG00000001971">
    <property type="expression patterns" value="Expressed in blood and 6 other cell types or tissues"/>
</dbReference>
<feature type="compositionally biased region" description="Low complexity" evidence="1">
    <location>
        <begin position="119"/>
        <end position="128"/>
    </location>
</feature>
<dbReference type="Gene3D" id="1.25.40.20">
    <property type="entry name" value="Ankyrin repeat-containing domain"/>
    <property type="match status" value="1"/>
</dbReference>
<dbReference type="SUPFAM" id="SSF48403">
    <property type="entry name" value="Ankyrin repeat"/>
    <property type="match status" value="1"/>
</dbReference>
<dbReference type="PANTHER" id="PTHR12349:SF4">
    <property type="entry name" value="ANKYRIN REPEAT AND LEM DOMAIN-CONTAINING PROTEIN 2"/>
    <property type="match status" value="1"/>
</dbReference>
<dbReference type="InterPro" id="IPR003887">
    <property type="entry name" value="LEM_dom"/>
</dbReference>
<reference evidence="3" key="1">
    <citation type="submission" date="2025-08" db="UniProtKB">
        <authorList>
            <consortium name="Ensembl"/>
        </authorList>
    </citation>
    <scope>IDENTIFICATION</scope>
</reference>
<feature type="region of interest" description="Disordered" evidence="1">
    <location>
        <begin position="575"/>
        <end position="604"/>
    </location>
</feature>
<dbReference type="InterPro" id="IPR002110">
    <property type="entry name" value="Ankyrin_rpt"/>
</dbReference>
<feature type="compositionally biased region" description="Low complexity" evidence="1">
    <location>
        <begin position="502"/>
        <end position="514"/>
    </location>
</feature>
<organism evidence="3 4">
    <name type="scientific">Neolamprologus brichardi</name>
    <name type="common">Fairy cichlid</name>
    <name type="synonym">Lamprologus brichardi</name>
    <dbReference type="NCBI Taxonomy" id="32507"/>
    <lineage>
        <taxon>Eukaryota</taxon>
        <taxon>Metazoa</taxon>
        <taxon>Chordata</taxon>
        <taxon>Craniata</taxon>
        <taxon>Vertebrata</taxon>
        <taxon>Euteleostomi</taxon>
        <taxon>Actinopterygii</taxon>
        <taxon>Neopterygii</taxon>
        <taxon>Teleostei</taxon>
        <taxon>Neoteleostei</taxon>
        <taxon>Acanthomorphata</taxon>
        <taxon>Ovalentaria</taxon>
        <taxon>Cichlomorphae</taxon>
        <taxon>Cichliformes</taxon>
        <taxon>Cichlidae</taxon>
        <taxon>African cichlids</taxon>
        <taxon>Pseudocrenilabrinae</taxon>
        <taxon>Lamprologini</taxon>
        <taxon>Neolamprologus</taxon>
    </lineage>
</organism>
<dbReference type="GO" id="GO:0005783">
    <property type="term" value="C:endoplasmic reticulum"/>
    <property type="evidence" value="ECO:0007669"/>
    <property type="project" value="TreeGrafter"/>
</dbReference>
<feature type="region of interest" description="Disordered" evidence="1">
    <location>
        <begin position="431"/>
        <end position="450"/>
    </location>
</feature>
<feature type="compositionally biased region" description="Basic and acidic residues" evidence="1">
    <location>
        <begin position="431"/>
        <end position="441"/>
    </location>
</feature>
<feature type="compositionally biased region" description="Basic and acidic residues" evidence="1">
    <location>
        <begin position="477"/>
        <end position="493"/>
    </location>
</feature>